<feature type="region of interest" description="Disordered" evidence="1">
    <location>
        <begin position="1"/>
        <end position="20"/>
    </location>
</feature>
<gene>
    <name evidence="2" type="ORF">HW450_08310</name>
</gene>
<dbReference type="EMBL" id="CP059833">
    <property type="protein sequence ID" value="QMV84372.1"/>
    <property type="molecule type" value="Genomic_DNA"/>
</dbReference>
<keyword evidence="3" id="KW-1185">Reference proteome</keyword>
<dbReference type="InterPro" id="IPR028037">
    <property type="entry name" value="Antitoxin_Rv0909/MT0933"/>
</dbReference>
<feature type="region of interest" description="Disordered" evidence="1">
    <location>
        <begin position="33"/>
        <end position="55"/>
    </location>
</feature>
<dbReference type="Proteomes" id="UP000515570">
    <property type="component" value="Chromosome"/>
</dbReference>
<evidence type="ECO:0000256" key="1">
    <source>
        <dbReference type="SAM" id="MobiDB-lite"/>
    </source>
</evidence>
<dbReference type="AlphaFoldDB" id="A0A7G5FCN1"/>
<dbReference type="Pfam" id="PF14013">
    <property type="entry name" value="MT0933_antitox"/>
    <property type="match status" value="1"/>
</dbReference>
<dbReference type="RefSeq" id="WP_182385181.1">
    <property type="nucleotide sequence ID" value="NZ_CP059833.1"/>
</dbReference>
<accession>A0A7G5FCN1</accession>
<reference evidence="2 3" key="1">
    <citation type="submission" date="2020-07" db="EMBL/GenBank/DDBJ databases">
        <title>non toxigenic Corynebacterium sp. nov from a clinical source.</title>
        <authorList>
            <person name="Bernier A.-M."/>
            <person name="Bernard K."/>
        </authorList>
    </citation>
    <scope>NUCLEOTIDE SEQUENCE [LARGE SCALE GENOMIC DNA]</scope>
    <source>
        <strain evidence="3">NML 93-0612</strain>
    </source>
</reference>
<organism evidence="2 3">
    <name type="scientific">Corynebacterium hindlerae</name>
    <dbReference type="NCBI Taxonomy" id="699041"/>
    <lineage>
        <taxon>Bacteria</taxon>
        <taxon>Bacillati</taxon>
        <taxon>Actinomycetota</taxon>
        <taxon>Actinomycetes</taxon>
        <taxon>Mycobacteriales</taxon>
        <taxon>Corynebacteriaceae</taxon>
        <taxon>Corynebacterium</taxon>
    </lineage>
</organism>
<evidence type="ECO:0000313" key="2">
    <source>
        <dbReference type="EMBL" id="QMV84372.1"/>
    </source>
</evidence>
<evidence type="ECO:0000313" key="3">
    <source>
        <dbReference type="Proteomes" id="UP000515570"/>
    </source>
</evidence>
<protein>
    <submittedName>
        <fullName evidence="2">Antitoxin</fullName>
    </submittedName>
</protein>
<name>A0A7G5FCN1_9CORY</name>
<sequence>MGIFDKAKEAAANNPDKVDQAIDKAGDAIDAKTNHQHEEHVDRAQELAKDKLKGQ</sequence>
<proteinExistence type="predicted"/>